<evidence type="ECO:0000259" key="2">
    <source>
        <dbReference type="Pfam" id="PF26449"/>
    </source>
</evidence>
<dbReference type="InterPro" id="IPR051162">
    <property type="entry name" value="T4SS_component"/>
</dbReference>
<reference evidence="3 4" key="1">
    <citation type="journal article" date="2016" name="Nat. Commun.">
        <title>Thousands of microbial genomes shed light on interconnected biogeochemical processes in an aquifer system.</title>
        <authorList>
            <person name="Anantharaman K."/>
            <person name="Brown C.T."/>
            <person name="Hug L.A."/>
            <person name="Sharon I."/>
            <person name="Castelle C.J."/>
            <person name="Probst A.J."/>
            <person name="Thomas B.C."/>
            <person name="Singh A."/>
            <person name="Wilkins M.J."/>
            <person name="Karaoz U."/>
            <person name="Brodie E.L."/>
            <person name="Williams K.H."/>
            <person name="Hubbard S.S."/>
            <person name="Banfield J.F."/>
        </authorList>
    </citation>
    <scope>NUCLEOTIDE SEQUENCE [LARGE SCALE GENOMIC DNA]</scope>
</reference>
<dbReference type="Pfam" id="PF26449">
    <property type="entry name" value="DUF8128"/>
    <property type="match status" value="1"/>
</dbReference>
<dbReference type="InterPro" id="IPR019476">
    <property type="entry name" value="T4SS_TraD_DNA-bd"/>
</dbReference>
<name>A0A1G2PC48_9BACT</name>
<dbReference type="InterPro" id="IPR058441">
    <property type="entry name" value="DUF8128"/>
</dbReference>
<dbReference type="InterPro" id="IPR027417">
    <property type="entry name" value="P-loop_NTPase"/>
</dbReference>
<evidence type="ECO:0000313" key="4">
    <source>
        <dbReference type="Proteomes" id="UP000178869"/>
    </source>
</evidence>
<dbReference type="AlphaFoldDB" id="A0A1G2PC48"/>
<dbReference type="EMBL" id="MHSR01000025">
    <property type="protein sequence ID" value="OHA45904.1"/>
    <property type="molecule type" value="Genomic_DNA"/>
</dbReference>
<protein>
    <submittedName>
        <fullName evidence="3">Uncharacterized protein</fullName>
    </submittedName>
</protein>
<dbReference type="Proteomes" id="UP000178869">
    <property type="component" value="Unassembled WGS sequence"/>
</dbReference>
<evidence type="ECO:0000313" key="3">
    <source>
        <dbReference type="EMBL" id="OHA45904.1"/>
    </source>
</evidence>
<dbReference type="Pfam" id="PF10412">
    <property type="entry name" value="TrwB_AAD_bind"/>
    <property type="match status" value="1"/>
</dbReference>
<proteinExistence type="predicted"/>
<dbReference type="SUPFAM" id="SSF52540">
    <property type="entry name" value="P-loop containing nucleoside triphosphate hydrolases"/>
    <property type="match status" value="1"/>
</dbReference>
<dbReference type="PANTHER" id="PTHR30121:SF11">
    <property type="entry name" value="AAA+ ATPASE DOMAIN-CONTAINING PROTEIN"/>
    <property type="match status" value="1"/>
</dbReference>
<comment type="caution">
    <text evidence="3">The sequence shown here is derived from an EMBL/GenBank/DDBJ whole genome shotgun (WGS) entry which is preliminary data.</text>
</comment>
<organism evidence="3 4">
    <name type="scientific">Candidatus Terrybacteria bacterium RIFCSPHIGHO2_01_FULL_43_35</name>
    <dbReference type="NCBI Taxonomy" id="1802361"/>
    <lineage>
        <taxon>Bacteria</taxon>
        <taxon>Candidatus Terryibacteriota</taxon>
    </lineage>
</organism>
<feature type="domain" description="Type IV secretion system coupling protein TraD DNA-binding" evidence="1">
    <location>
        <begin position="421"/>
        <end position="721"/>
    </location>
</feature>
<evidence type="ECO:0000259" key="1">
    <source>
        <dbReference type="Pfam" id="PF10412"/>
    </source>
</evidence>
<gene>
    <name evidence="3" type="ORF">A2828_01375</name>
</gene>
<dbReference type="PANTHER" id="PTHR30121">
    <property type="entry name" value="UNCHARACTERIZED PROTEIN YJGR-RELATED"/>
    <property type="match status" value="1"/>
</dbReference>
<sequence length="842" mass="95013">MIFFIFVGILALAGYFIFSRLSEHYLLIRALNLTLVRVRLPRVFTEREVGEKQQRSQKDLIGIMEQLLSGITQMRERGILGLILGRPYIVFEIASPNVGEEITFYYAAPRRWVSAFEKAVHGLYPDAEIMPINDYNIFHPQGISAGATLVLSNHWALPIKTYRNLEVDPLETITNALSKLKETGEGAAIQLVVRPGGNRKRKLSVRIAKQMQKSGHDFFRAKREVTVSVHSVLIEMGKVLGGKSNKEMQRQATQQQQNRMSPLNASTPWFAESQQPITPMHQEIIKAVENKSSKLFFDTNIRLIASAPSEPEAEEILIHMEGAFAQFSDPHLNSFRSRRKSGKSLQNLLFRYAFRIFRSEESIALSSEEIASIFHFPNVPLDTPKVEFLKARPSAPPVDLSKEGIILGRNIYRGQETLVRMAIEDRRRHLYIVGQTGTGKTTLLQEMIRQDILAGNGVGVIDPHGDLADSVLAIVPRTRAEDVIYFDPSDTERPIGLNMLEWKTSEQKDFAVQEMIRIFEKLFPPEVIGPMFEHNMRNAMLTLMADAEDPGTIAEIPRIFTDEVFAATKVAKVRDPMVKAFWEKEMAKTTEFHKSEMLGYLISKVGRFVENEMLRNIIGQAKSGFDLKEIMDSGKIFIANLSKGKTGEVNSSLLGLVLVAKMQMAAMSRASMAEEHRKDFFLYVDEFQNFTTDSISTILSEARKYKLDLIIAHQFISQLSDQIREAVFGNVGSIISFRVGSKDAEFLVKQFAPVFNERDLVNIDNFSNYVKLMVHGKNTLPFNTELFPPSPGNPDAIAALKELSRMRWGRPKAEVENEIFSRSKLAANTSGPATFVPGETNR</sequence>
<dbReference type="Gene3D" id="3.40.50.300">
    <property type="entry name" value="P-loop containing nucleotide triphosphate hydrolases"/>
    <property type="match status" value="2"/>
</dbReference>
<feature type="domain" description="DUF8128" evidence="2">
    <location>
        <begin position="56"/>
        <end position="386"/>
    </location>
</feature>
<accession>A0A1G2PC48</accession>